<feature type="region of interest" description="Disordered" evidence="1">
    <location>
        <begin position="360"/>
        <end position="429"/>
    </location>
</feature>
<dbReference type="CTD" id="40331"/>
<dbReference type="InterPro" id="IPR010504">
    <property type="entry name" value="AH_dom"/>
</dbReference>
<feature type="compositionally biased region" description="Low complexity" evidence="1">
    <location>
        <begin position="471"/>
        <end position="503"/>
    </location>
</feature>
<dbReference type="RefSeq" id="XP_018010867.1">
    <property type="nucleotide sequence ID" value="XM_018155378.2"/>
</dbReference>
<dbReference type="Proteomes" id="UP000694843">
    <property type="component" value="Unplaced"/>
</dbReference>
<dbReference type="SUPFAM" id="SSF103657">
    <property type="entry name" value="BAR/IMD domain-like"/>
    <property type="match status" value="1"/>
</dbReference>
<dbReference type="Gene3D" id="1.20.1270.60">
    <property type="entry name" value="Arfaptin homology (AH) domain/BAR domain"/>
    <property type="match status" value="1"/>
</dbReference>
<evidence type="ECO:0000313" key="3">
    <source>
        <dbReference type="Proteomes" id="UP000694843"/>
    </source>
</evidence>
<dbReference type="InterPro" id="IPR024114">
    <property type="entry name" value="Islet_autoAg_Ica1/Ica1-like"/>
</dbReference>
<dbReference type="InterPro" id="IPR027267">
    <property type="entry name" value="AH/BAR_dom_sf"/>
</dbReference>
<feature type="region of interest" description="Disordered" evidence="1">
    <location>
        <begin position="467"/>
        <end position="503"/>
    </location>
</feature>
<dbReference type="GO" id="GO:0005794">
    <property type="term" value="C:Golgi apparatus"/>
    <property type="evidence" value="ECO:0007669"/>
    <property type="project" value="TreeGrafter"/>
</dbReference>
<accession>A0A8B7NB92</accession>
<evidence type="ECO:0000256" key="1">
    <source>
        <dbReference type="SAM" id="MobiDB-lite"/>
    </source>
</evidence>
<feature type="compositionally biased region" description="Basic and acidic residues" evidence="1">
    <location>
        <begin position="301"/>
        <end position="322"/>
    </location>
</feature>
<evidence type="ECO:0000313" key="4">
    <source>
        <dbReference type="RefSeq" id="XP_018010867.1"/>
    </source>
</evidence>
<feature type="domain" description="AH" evidence="2">
    <location>
        <begin position="77"/>
        <end position="280"/>
    </location>
</feature>
<dbReference type="SMART" id="SM01015">
    <property type="entry name" value="Arfaptin"/>
    <property type="match status" value="1"/>
</dbReference>
<dbReference type="PANTHER" id="PTHR10164">
    <property type="entry name" value="ISLET CELL AUTOANTIGEN 1"/>
    <property type="match status" value="1"/>
</dbReference>
<dbReference type="GeneID" id="108668206"/>
<dbReference type="PANTHER" id="PTHR10164:SF4">
    <property type="entry name" value="GH23156P"/>
    <property type="match status" value="1"/>
</dbReference>
<gene>
    <name evidence="4" type="primary">LOC108668206</name>
</gene>
<feature type="compositionally biased region" description="Polar residues" evidence="1">
    <location>
        <begin position="1"/>
        <end position="10"/>
    </location>
</feature>
<organism evidence="3 4">
    <name type="scientific">Hyalella azteca</name>
    <name type="common">Amphipod</name>
    <dbReference type="NCBI Taxonomy" id="294128"/>
    <lineage>
        <taxon>Eukaryota</taxon>
        <taxon>Metazoa</taxon>
        <taxon>Ecdysozoa</taxon>
        <taxon>Arthropoda</taxon>
        <taxon>Crustacea</taxon>
        <taxon>Multicrustacea</taxon>
        <taxon>Malacostraca</taxon>
        <taxon>Eumalacostraca</taxon>
        <taxon>Peracarida</taxon>
        <taxon>Amphipoda</taxon>
        <taxon>Senticaudata</taxon>
        <taxon>Talitrida</taxon>
        <taxon>Talitroidea</taxon>
        <taxon>Hyalellidae</taxon>
        <taxon>Hyalella</taxon>
    </lineage>
</organism>
<reference evidence="4" key="1">
    <citation type="submission" date="2025-08" db="UniProtKB">
        <authorList>
            <consortium name="RefSeq"/>
        </authorList>
    </citation>
    <scope>IDENTIFICATION</scope>
    <source>
        <tissue evidence="4">Whole organism</tissue>
    </source>
</reference>
<keyword evidence="3" id="KW-1185">Reference proteome</keyword>
<feature type="region of interest" description="Disordered" evidence="1">
    <location>
        <begin position="301"/>
        <end position="323"/>
    </location>
</feature>
<dbReference type="AlphaFoldDB" id="A0A8B7NB92"/>
<dbReference type="GO" id="GO:0051049">
    <property type="term" value="P:regulation of transport"/>
    <property type="evidence" value="ECO:0007669"/>
    <property type="project" value="TreeGrafter"/>
</dbReference>
<dbReference type="Pfam" id="PF06456">
    <property type="entry name" value="Arfaptin"/>
    <property type="match status" value="1"/>
</dbReference>
<sequence length="541" mass="60194">MMSSSYSSRPGNAYGQYSTGGRGSSNGWSGSGYDRWVERNSSYGNNTTLGKVQRQFWFTKSAVMRKLGKNQDEHIVASDAELDAKMELFKAIESSTKELQLALAEYQSKVCVLAQEENAMGRLLKDWGRQDRGTASQVMTATGKSLSYTAQQRLALRAPLVRLFQEVDTFQSRAIEDTGRTLAQMEKMRTEYRGALMWMKNISRDFNPDHYSQLEKFRQVQETVRQKKAKFDVLKIKCIQKIDLLAASRCNMFSHALILYQNAIILFSEKTAKTLNTVASNFQGYQHYNFQVIKELAEPEERRVIDEEPADRREQSNRDDRTFFGAEYHDDEGDIAPEKPVHKSLANSDSLLNLYEEAHDQTPQEANTGASKRDLLSGDPEDTEKDTQQMLKDLFDSPEHKPLSPMPGSDFTGLHCPPSTADPAAPTHSSNRMFMPSHLLDFGMLHYDAPSIDLSCMANTNQSSSGLPFQSSIASFPPSSGPGAAAMPSSTPGSCQAPPANAAAGAAKSEKLDWYRVFQDIDPLSDPSNIFLAKKEDGGSC</sequence>
<dbReference type="OrthoDB" id="2126778at2759"/>
<dbReference type="FunFam" id="1.20.1270.60:FF:000068">
    <property type="entry name" value="Islet cell autoantigen"/>
    <property type="match status" value="1"/>
</dbReference>
<proteinExistence type="predicted"/>
<dbReference type="KEGG" id="hazt:108668206"/>
<dbReference type="GO" id="GO:0019904">
    <property type="term" value="F:protein domain specific binding"/>
    <property type="evidence" value="ECO:0007669"/>
    <property type="project" value="InterPro"/>
</dbReference>
<feature type="region of interest" description="Disordered" evidence="1">
    <location>
        <begin position="1"/>
        <end position="27"/>
    </location>
</feature>
<feature type="compositionally biased region" description="Basic and acidic residues" evidence="1">
    <location>
        <begin position="393"/>
        <end position="402"/>
    </location>
</feature>
<dbReference type="PROSITE" id="PS50870">
    <property type="entry name" value="AH"/>
    <property type="match status" value="1"/>
</dbReference>
<name>A0A8B7NB92_HYAAZ</name>
<protein>
    <submittedName>
        <fullName evidence="4">Islet cell autoantigen 1</fullName>
    </submittedName>
</protein>
<dbReference type="InterPro" id="IPR006723">
    <property type="entry name" value="Islet_autoAg_Ica1_C"/>
</dbReference>
<dbReference type="SMART" id="SM01237">
    <property type="entry name" value="ICA69"/>
    <property type="match status" value="1"/>
</dbReference>
<evidence type="ECO:0000259" key="2">
    <source>
        <dbReference type="PROSITE" id="PS50870"/>
    </source>
</evidence>